<dbReference type="GO" id="GO:0006355">
    <property type="term" value="P:regulation of DNA-templated transcription"/>
    <property type="evidence" value="ECO:0000318"/>
    <property type="project" value="GO_Central"/>
</dbReference>
<reference evidence="8" key="1">
    <citation type="journal article" date="2016" name="Front. Plant Sci.">
        <title>Genome-Wide Identification and Expression Analysis of the WRKY Gene Family in Cassava.</title>
        <authorList>
            <person name="Wei Y."/>
            <person name="Shi H."/>
            <person name="Xia Z."/>
            <person name="Tie W."/>
            <person name="Ding Z."/>
            <person name="Yan Y."/>
            <person name="Wang W."/>
            <person name="Hu W."/>
            <person name="Li K."/>
        </authorList>
    </citation>
    <scope>NUCLEOTIDE SEQUENCE</scope>
</reference>
<keyword evidence="2" id="KW-0805">Transcription regulation</keyword>
<organism evidence="8">
    <name type="scientific">Manihot esculenta</name>
    <name type="common">Cassava</name>
    <name type="synonym">Jatropha manihot</name>
    <dbReference type="NCBI Taxonomy" id="3983"/>
    <lineage>
        <taxon>Eukaryota</taxon>
        <taxon>Viridiplantae</taxon>
        <taxon>Streptophyta</taxon>
        <taxon>Embryophyta</taxon>
        <taxon>Tracheophyta</taxon>
        <taxon>Spermatophyta</taxon>
        <taxon>Magnoliopsida</taxon>
        <taxon>eudicotyledons</taxon>
        <taxon>Gunneridae</taxon>
        <taxon>Pentapetalae</taxon>
        <taxon>rosids</taxon>
        <taxon>fabids</taxon>
        <taxon>Malpighiales</taxon>
        <taxon>Euphorbiaceae</taxon>
        <taxon>Crotonoideae</taxon>
        <taxon>Manihoteae</taxon>
        <taxon>Manihot</taxon>
    </lineage>
</organism>
<protein>
    <submittedName>
        <fullName evidence="8">WRKY transcription factor 18</fullName>
    </submittedName>
</protein>
<dbReference type="EMBL" id="CM004394">
    <property type="protein sequence ID" value="OAY44676.1"/>
    <property type="molecule type" value="Genomic_DNA"/>
</dbReference>
<dbReference type="InterPro" id="IPR044810">
    <property type="entry name" value="WRKY_plant"/>
</dbReference>
<evidence type="ECO:0000313" key="8">
    <source>
        <dbReference type="EMBL" id="AMO00386.1"/>
    </source>
</evidence>
<dbReference type="InterPro" id="IPR003657">
    <property type="entry name" value="WRKY_dom"/>
</dbReference>
<dbReference type="GO" id="GO:0000976">
    <property type="term" value="F:transcription cis-regulatory region binding"/>
    <property type="evidence" value="ECO:0000318"/>
    <property type="project" value="GO_Central"/>
</dbReference>
<evidence type="ECO:0000259" key="7">
    <source>
        <dbReference type="PROSITE" id="PS50811"/>
    </source>
</evidence>
<accession>A0A140H8M2</accession>
<reference evidence="9 10" key="2">
    <citation type="submission" date="2016-02" db="EMBL/GenBank/DDBJ databases">
        <title>WGS assembly of Manihot esculenta.</title>
        <authorList>
            <person name="Bredeson J.V."/>
            <person name="Prochnik S.E."/>
            <person name="Lyons J.B."/>
            <person name="Schmutz J."/>
            <person name="Grimwood J."/>
            <person name="Vrebalov J."/>
            <person name="Bart R.S."/>
            <person name="Amuge T."/>
            <person name="Ferguson M.E."/>
            <person name="Green R."/>
            <person name="Putnam N."/>
            <person name="Stites J."/>
            <person name="Rounsley S."/>
            <person name="Rokhsar D.S."/>
        </authorList>
    </citation>
    <scope>NUCLEOTIDE SEQUENCE [LARGE SCALE GENOMIC DNA]</scope>
    <source>
        <strain evidence="10">cv. AM560-2</strain>
        <tissue evidence="9">Leaf</tissue>
    </source>
</reference>
<name>A0A140H8M2_MANES</name>
<dbReference type="GO" id="GO:0003700">
    <property type="term" value="F:DNA-binding transcription factor activity"/>
    <property type="evidence" value="ECO:0000318"/>
    <property type="project" value="GO_Central"/>
</dbReference>
<dbReference type="PROSITE" id="PS50811">
    <property type="entry name" value="WRKY"/>
    <property type="match status" value="1"/>
</dbReference>
<evidence type="ECO:0000256" key="6">
    <source>
        <dbReference type="SAM" id="MobiDB-lite"/>
    </source>
</evidence>
<evidence type="ECO:0000256" key="1">
    <source>
        <dbReference type="ARBA" id="ARBA00004123"/>
    </source>
</evidence>
<dbReference type="OMA" id="IDDGHQW"/>
<dbReference type="Gramene" id="Manes.08G170600.1.v8.1">
    <property type="protein sequence ID" value="Manes.08G170600.1.v8.1.CDS"/>
    <property type="gene ID" value="Manes.08G170600.v8.1"/>
</dbReference>
<dbReference type="SMR" id="A0A140H8M2"/>
<sequence length="328" mass="37125">MESCWPENLPSDRRKAIDELVKGREFANQLKAFLCDSAGDDGSMTAEDLVVKILNTFTSSLSILNRVETDAVSQFPASTQVGSPFWDGRKSEDSEESSKSTSTRKDRRGCYKRRRTSQSWVRESSVLVDDGHAWRKYGQKVILNAKHPRNYFRCTHKFDQGCQATKQVQRIEDEPPMYRTTYYGHHTCKNLVKPCHLFLDASDDADATESSMLLSFNSSANGNGHLHHDHPTNKQDTPIFSSFRSIKQEYNNELPRNDDHHLTHKQSSSSDYLVTLEDTFDPADVISGVNSSCSTSTTTAHHSSDIDMIGTSVHNLFDDGLECYFDYQ</sequence>
<feature type="region of interest" description="Disordered" evidence="6">
    <location>
        <begin position="83"/>
        <end position="110"/>
    </location>
</feature>
<feature type="compositionally biased region" description="Basic and acidic residues" evidence="6">
    <location>
        <begin position="87"/>
        <end position="98"/>
    </location>
</feature>
<evidence type="ECO:0000256" key="4">
    <source>
        <dbReference type="ARBA" id="ARBA00023163"/>
    </source>
</evidence>
<evidence type="ECO:0000256" key="2">
    <source>
        <dbReference type="ARBA" id="ARBA00023015"/>
    </source>
</evidence>
<evidence type="ECO:0000256" key="3">
    <source>
        <dbReference type="ARBA" id="ARBA00023125"/>
    </source>
</evidence>
<dbReference type="GO" id="GO:0005634">
    <property type="term" value="C:nucleus"/>
    <property type="evidence" value="ECO:0000318"/>
    <property type="project" value="GO_Central"/>
</dbReference>
<keyword evidence="4" id="KW-0804">Transcription</keyword>
<evidence type="ECO:0000313" key="10">
    <source>
        <dbReference type="Proteomes" id="UP000091857"/>
    </source>
</evidence>
<evidence type="ECO:0000256" key="5">
    <source>
        <dbReference type="ARBA" id="ARBA00023242"/>
    </source>
</evidence>
<dbReference type="PANTHER" id="PTHR31282">
    <property type="entry name" value="WRKY TRANSCRIPTION FACTOR 21-RELATED"/>
    <property type="match status" value="1"/>
</dbReference>
<dbReference type="InterPro" id="IPR036576">
    <property type="entry name" value="WRKY_dom_sf"/>
</dbReference>
<keyword evidence="10" id="KW-1185">Reference proteome</keyword>
<keyword evidence="3" id="KW-0238">DNA-binding</keyword>
<gene>
    <name evidence="9" type="ORF">MANES_08G170600</name>
</gene>
<proteinExistence type="evidence at transcript level"/>
<dbReference type="Proteomes" id="UP000091857">
    <property type="component" value="Chromosome 8"/>
</dbReference>
<dbReference type="OrthoDB" id="2021064at2759"/>
<dbReference type="AlphaFoldDB" id="A0A140H8M2"/>
<dbReference type="SUPFAM" id="SSF118290">
    <property type="entry name" value="WRKY DNA-binding domain"/>
    <property type="match status" value="1"/>
</dbReference>
<dbReference type="Pfam" id="PF03106">
    <property type="entry name" value="WRKY"/>
    <property type="match status" value="1"/>
</dbReference>
<feature type="domain" description="WRKY" evidence="7">
    <location>
        <begin position="123"/>
        <end position="186"/>
    </location>
</feature>
<evidence type="ECO:0000313" key="9">
    <source>
        <dbReference type="EMBL" id="OAY44676.1"/>
    </source>
</evidence>
<dbReference type="Gene3D" id="2.20.25.80">
    <property type="entry name" value="WRKY domain"/>
    <property type="match status" value="1"/>
</dbReference>
<keyword evidence="5" id="KW-0539">Nucleus</keyword>
<comment type="subcellular location">
    <subcellularLocation>
        <location evidence="1">Nucleus</location>
    </subcellularLocation>
</comment>
<dbReference type="SMART" id="SM00774">
    <property type="entry name" value="WRKY"/>
    <property type="match status" value="1"/>
</dbReference>
<dbReference type="STRING" id="3983.A0A140H8M2"/>
<dbReference type="EMBL" id="KT827593">
    <property type="protein sequence ID" value="AMO00386.1"/>
    <property type="molecule type" value="mRNA"/>
</dbReference>